<evidence type="ECO:0000259" key="3">
    <source>
        <dbReference type="PROSITE" id="PS50994"/>
    </source>
</evidence>
<dbReference type="InterPro" id="IPR036397">
    <property type="entry name" value="RNaseH_sf"/>
</dbReference>
<sequence>MRGHKVVIPEKMQQKVLRELHNSHLGIVKTNALARSKFWFPGVDAAIENMINSCHICLSMRPSPPRAPVVSWPYPDKPFQRIHIDFLGPIKNEMYLVIVDAHNKWVECYNMKDNITTSMVISKLCEYMSRFGIPISVVSDNGSSFTSGQFSDFCKLNGISHVTTAVYHPASNGQAESCVKIVKKGIKTALLAGGIARDVNNRLLKYLFDYRNSVHSTTGRTPASLVFGWQPRSRLDLLTVPSPSPPSPLSDKVRNNQFLQNSYHEGVIRKDFDTNDVVLYKLYVNKNKFNWCKGLIVEKVGLMLFKIKDLSSGSIITRHRNQIILYKGLTSDSDHYQFDLDTAVSGDNGGEEGAAMPAEVQPPPAPAPPARADPAPSTHGMTLRNKPRVNYEGFF</sequence>
<protein>
    <recommendedName>
        <fullName evidence="1">RNA-directed DNA polymerase</fullName>
        <ecNumber evidence="1">2.7.7.49</ecNumber>
    </recommendedName>
</protein>
<dbReference type="InterPro" id="IPR041588">
    <property type="entry name" value="Integrase_H2C2"/>
</dbReference>
<comment type="caution">
    <text evidence="4">The sequence shown here is derived from an EMBL/GenBank/DDBJ whole genome shotgun (WGS) entry which is preliminary data.</text>
</comment>
<dbReference type="Gene3D" id="1.10.340.70">
    <property type="match status" value="1"/>
</dbReference>
<gene>
    <name evidence="4" type="ORF">JYU34_017114</name>
</gene>
<dbReference type="SUPFAM" id="SSF53098">
    <property type="entry name" value="Ribonuclease H-like"/>
    <property type="match status" value="1"/>
</dbReference>
<reference evidence="4 5" key="1">
    <citation type="submission" date="2021-06" db="EMBL/GenBank/DDBJ databases">
        <title>A haploid diamondback moth (Plutella xylostella L.) genome assembly resolves 31 chromosomes and identifies a diamide resistance mutation.</title>
        <authorList>
            <person name="Ward C.M."/>
            <person name="Perry K.D."/>
            <person name="Baker G."/>
            <person name="Powis K."/>
            <person name="Heckel D.G."/>
            <person name="Baxter S.W."/>
        </authorList>
    </citation>
    <scope>NUCLEOTIDE SEQUENCE [LARGE SCALE GENOMIC DNA]</scope>
    <source>
        <strain evidence="4 5">LV</strain>
        <tissue evidence="4">Single pupa</tissue>
    </source>
</reference>
<evidence type="ECO:0000256" key="2">
    <source>
        <dbReference type="SAM" id="MobiDB-lite"/>
    </source>
</evidence>
<dbReference type="PANTHER" id="PTHR37984:SF5">
    <property type="entry name" value="PROTEIN NYNRIN-LIKE"/>
    <property type="match status" value="1"/>
</dbReference>
<proteinExistence type="predicted"/>
<evidence type="ECO:0000256" key="1">
    <source>
        <dbReference type="ARBA" id="ARBA00012493"/>
    </source>
</evidence>
<dbReference type="InterPro" id="IPR001584">
    <property type="entry name" value="Integrase_cat-core"/>
</dbReference>
<keyword evidence="5" id="KW-1185">Reference proteome</keyword>
<dbReference type="EC" id="2.7.7.49" evidence="1"/>
<evidence type="ECO:0000313" key="4">
    <source>
        <dbReference type="EMBL" id="KAG7298707.1"/>
    </source>
</evidence>
<dbReference type="InterPro" id="IPR012337">
    <property type="entry name" value="RNaseH-like_sf"/>
</dbReference>
<feature type="compositionally biased region" description="Pro residues" evidence="2">
    <location>
        <begin position="360"/>
        <end position="371"/>
    </location>
</feature>
<feature type="region of interest" description="Disordered" evidence="2">
    <location>
        <begin position="342"/>
        <end position="395"/>
    </location>
</feature>
<name>A0ABQ7Q0F3_PLUXY</name>
<dbReference type="PANTHER" id="PTHR37984">
    <property type="entry name" value="PROTEIN CBG26694"/>
    <property type="match status" value="1"/>
</dbReference>
<dbReference type="InterPro" id="IPR050951">
    <property type="entry name" value="Retrovirus_Pol_polyprotein"/>
</dbReference>
<organism evidence="4 5">
    <name type="scientific">Plutella xylostella</name>
    <name type="common">Diamondback moth</name>
    <name type="synonym">Plutella maculipennis</name>
    <dbReference type="NCBI Taxonomy" id="51655"/>
    <lineage>
        <taxon>Eukaryota</taxon>
        <taxon>Metazoa</taxon>
        <taxon>Ecdysozoa</taxon>
        <taxon>Arthropoda</taxon>
        <taxon>Hexapoda</taxon>
        <taxon>Insecta</taxon>
        <taxon>Pterygota</taxon>
        <taxon>Neoptera</taxon>
        <taxon>Endopterygota</taxon>
        <taxon>Lepidoptera</taxon>
        <taxon>Glossata</taxon>
        <taxon>Ditrysia</taxon>
        <taxon>Yponomeutoidea</taxon>
        <taxon>Plutellidae</taxon>
        <taxon>Plutella</taxon>
    </lineage>
</organism>
<dbReference type="Gene3D" id="3.30.420.10">
    <property type="entry name" value="Ribonuclease H-like superfamily/Ribonuclease H"/>
    <property type="match status" value="1"/>
</dbReference>
<dbReference type="Proteomes" id="UP000823941">
    <property type="component" value="Chromosome 23"/>
</dbReference>
<dbReference type="Pfam" id="PF00665">
    <property type="entry name" value="rve"/>
    <property type="match status" value="1"/>
</dbReference>
<dbReference type="PROSITE" id="PS50994">
    <property type="entry name" value="INTEGRASE"/>
    <property type="match status" value="1"/>
</dbReference>
<dbReference type="EMBL" id="JAHIBW010000023">
    <property type="protein sequence ID" value="KAG7298707.1"/>
    <property type="molecule type" value="Genomic_DNA"/>
</dbReference>
<evidence type="ECO:0000313" key="5">
    <source>
        <dbReference type="Proteomes" id="UP000823941"/>
    </source>
</evidence>
<feature type="domain" description="Integrase catalytic" evidence="3">
    <location>
        <begin position="74"/>
        <end position="230"/>
    </location>
</feature>
<dbReference type="Pfam" id="PF17921">
    <property type="entry name" value="Integrase_H2C2"/>
    <property type="match status" value="1"/>
</dbReference>
<accession>A0ABQ7Q0F3</accession>